<dbReference type="EMBL" id="BDIP01002454">
    <property type="protein sequence ID" value="GIQ86322.1"/>
    <property type="molecule type" value="Genomic_DNA"/>
</dbReference>
<evidence type="ECO:0000313" key="1">
    <source>
        <dbReference type="EMBL" id="GIQ86322.1"/>
    </source>
</evidence>
<organism evidence="1 2">
    <name type="scientific">Kipferlia bialata</name>
    <dbReference type="NCBI Taxonomy" id="797122"/>
    <lineage>
        <taxon>Eukaryota</taxon>
        <taxon>Metamonada</taxon>
        <taxon>Carpediemonas-like organisms</taxon>
        <taxon>Kipferlia</taxon>
    </lineage>
</organism>
<dbReference type="Proteomes" id="UP000265618">
    <property type="component" value="Unassembled WGS sequence"/>
</dbReference>
<gene>
    <name evidence="1" type="ORF">KIPB_008154</name>
</gene>
<name>A0A9K3GKK3_9EUKA</name>
<evidence type="ECO:0000313" key="2">
    <source>
        <dbReference type="Proteomes" id="UP000265618"/>
    </source>
</evidence>
<reference evidence="1 2" key="1">
    <citation type="journal article" date="2018" name="PLoS ONE">
        <title>The draft genome of Kipferlia bialata reveals reductive genome evolution in fornicate parasites.</title>
        <authorList>
            <person name="Tanifuji G."/>
            <person name="Takabayashi S."/>
            <person name="Kume K."/>
            <person name="Takagi M."/>
            <person name="Nakayama T."/>
            <person name="Kamikawa R."/>
            <person name="Inagaki Y."/>
            <person name="Hashimoto T."/>
        </authorList>
    </citation>
    <scope>NUCLEOTIDE SEQUENCE [LARGE SCALE GENOMIC DNA]</scope>
    <source>
        <strain evidence="1">NY0173</strain>
    </source>
</reference>
<keyword evidence="2" id="KW-1185">Reference proteome</keyword>
<accession>A0A9K3GKK3</accession>
<proteinExistence type="predicted"/>
<dbReference type="AlphaFoldDB" id="A0A9K3GKK3"/>
<sequence length="158" mass="17848">MGVDHTATLIFGWTLPEGAAERWAEEKGVDLREISSVYPERNVWEDVFGSEERQEAEARRHEEWRREYSPVKDRVPAHPHLLHGVSLTQTGNYYVDEGRAWHVSLFVKADFNITDRVPLDTLQTVVTDTDLIARGRALAVEMGARDAPPTLYACGSVS</sequence>
<protein>
    <submittedName>
        <fullName evidence="1">Uncharacterized protein</fullName>
    </submittedName>
</protein>
<comment type="caution">
    <text evidence="1">The sequence shown here is derived from an EMBL/GenBank/DDBJ whole genome shotgun (WGS) entry which is preliminary data.</text>
</comment>